<evidence type="ECO:0000313" key="4">
    <source>
        <dbReference type="EMBL" id="KAI1515953.1"/>
    </source>
</evidence>
<evidence type="ECO:0000259" key="2">
    <source>
        <dbReference type="Pfam" id="PF18271"/>
    </source>
</evidence>
<sequence length="286" mass="31371">MFTNTILTVAAVASTALAAPWTNNRVDPKCTIVFDGRVPKNLTPTALDVQSTNTIFNADYVKGNNLTWSQILQFPYEVSRFDGSNYKAVEVTISDKSIFQQQKGFRRAGLQFLKDAPDGEGAKGVKTLHWSVKQDSAKPLNLTHEYLNVWHEAADYSNNQIQFQTGSLIGKSDADKKSFKILDRSGTSLWSVPIDFTQWQNFAAKLDYNNNQATFYYSTGLNQLKQVAGPTAVNLAGGGQYQIGILKKPTGTSDVANAGYQSPNLNEGQIYGGLFLEDSSNGCISL</sequence>
<proteinExistence type="predicted"/>
<feature type="domain" description="Glycoside hydrolase 131 catalytic N-terminal" evidence="2">
    <location>
        <begin position="32"/>
        <end position="282"/>
    </location>
</feature>
<protein>
    <submittedName>
        <fullName evidence="3">Herpes-BLLF1 multi-domain protein</fullName>
    </submittedName>
</protein>
<evidence type="ECO:0000313" key="6">
    <source>
        <dbReference type="Proteomes" id="UP000249757"/>
    </source>
</evidence>
<reference evidence="3" key="1">
    <citation type="journal article" date="2018" name="BMC Genomics">
        <title>Comparative genomics of the wheat fungal pathogen Pyrenophora tritici-repentis reveals chromosomal variations and genome plasticity.</title>
        <authorList>
            <person name="Moolhuijzen P."/>
            <person name="See P.T."/>
            <person name="Hane J.K."/>
            <person name="Shi G."/>
            <person name="Liu Z."/>
            <person name="Oliver R.P."/>
            <person name="Moffat C.S."/>
        </authorList>
    </citation>
    <scope>NUCLEOTIDE SEQUENCE [LARGE SCALE GENOMIC DNA]</scope>
    <source>
        <strain evidence="3">M4</strain>
    </source>
</reference>
<comment type="caution">
    <text evidence="3">The sequence shown here is derived from an EMBL/GenBank/DDBJ whole genome shotgun (WGS) entry which is preliminary data.</text>
</comment>
<keyword evidence="6" id="KW-1185">Reference proteome</keyword>
<dbReference type="EMBL" id="NQIK02000003">
    <property type="protein sequence ID" value="KAF7573780.1"/>
    <property type="molecule type" value="Genomic_DNA"/>
</dbReference>
<reference evidence="6" key="4">
    <citation type="journal article" date="2022" name="Microb. Genom.">
        <title>A global pangenome for the wheat fungal pathogen Pyrenophora tritici-repentis and prediction of effector protein structural homology.</title>
        <authorList>
            <person name="Moolhuijzen P.M."/>
            <person name="See P.T."/>
            <person name="Shi G."/>
            <person name="Powell H.R."/>
            <person name="Cockram J."/>
            <person name="Jorgensen L.N."/>
            <person name="Benslimane H."/>
            <person name="Strelkov S.E."/>
            <person name="Turner J."/>
            <person name="Liu Z."/>
            <person name="Moffat C.S."/>
        </authorList>
    </citation>
    <scope>NUCLEOTIDE SEQUENCE [LARGE SCALE GENOMIC DNA]</scope>
</reference>
<dbReference type="AlphaFoldDB" id="A0A2W1H8R2"/>
<dbReference type="PANTHER" id="PTHR34612">
    <property type="entry name" value="GH131_N DOMAIN-CONTAINING PROTEIN"/>
    <property type="match status" value="1"/>
</dbReference>
<feature type="signal peptide" evidence="1">
    <location>
        <begin position="1"/>
        <end position="18"/>
    </location>
</feature>
<dbReference type="OrthoDB" id="5283326at2759"/>
<gene>
    <name evidence="4" type="ORF">Ptr86124_004490</name>
    <name evidence="3" type="ORF">PtrM4_086850</name>
</gene>
<dbReference type="Proteomes" id="UP000245464">
    <property type="component" value="Chromosome 3"/>
</dbReference>
<dbReference type="InterPro" id="IPR041524">
    <property type="entry name" value="GH131_N"/>
</dbReference>
<accession>A0A2W1H8R2</accession>
<dbReference type="EMBL" id="NRDI02000005">
    <property type="protein sequence ID" value="KAI1515953.1"/>
    <property type="molecule type" value="Genomic_DNA"/>
</dbReference>
<feature type="chain" id="PRO_5042701293" evidence="1">
    <location>
        <begin position="19"/>
        <end position="286"/>
    </location>
</feature>
<evidence type="ECO:0000256" key="1">
    <source>
        <dbReference type="SAM" id="SignalP"/>
    </source>
</evidence>
<organism evidence="3 5">
    <name type="scientific">Pyrenophora tritici-repentis</name>
    <dbReference type="NCBI Taxonomy" id="45151"/>
    <lineage>
        <taxon>Eukaryota</taxon>
        <taxon>Fungi</taxon>
        <taxon>Dikarya</taxon>
        <taxon>Ascomycota</taxon>
        <taxon>Pezizomycotina</taxon>
        <taxon>Dothideomycetes</taxon>
        <taxon>Pleosporomycetidae</taxon>
        <taxon>Pleosporales</taxon>
        <taxon>Pleosporineae</taxon>
        <taxon>Pleosporaceae</taxon>
        <taxon>Pyrenophora</taxon>
    </lineage>
</organism>
<dbReference type="PANTHER" id="PTHR34612:SF4">
    <property type="entry name" value="GLYCOSIDE HYDROLASE 131 CATALYTIC N-TERMINAL DOMAIN-CONTAINING PROTEIN"/>
    <property type="match status" value="1"/>
</dbReference>
<dbReference type="OMA" id="THEYLNV"/>
<dbReference type="Proteomes" id="UP000249757">
    <property type="component" value="Unassembled WGS sequence"/>
</dbReference>
<reference evidence="4" key="3">
    <citation type="journal article" date="2022" name="bioRxiv">
        <title>A global pangenome for the wheat fungal pathogen Pyrenophora tritici-repentis and prediction of effector protein structural homology.</title>
        <authorList>
            <person name="Moolhuijzen P."/>
            <person name="See P.T."/>
            <person name="Shi G."/>
            <person name="Powell H.R."/>
            <person name="Cockram J."/>
            <person name="Jorgensen L.N."/>
            <person name="Benslimane H."/>
            <person name="Strelkov S.E."/>
            <person name="Turner J."/>
            <person name="Liu Z."/>
            <person name="Moffat C.S."/>
        </authorList>
    </citation>
    <scope>NUCLEOTIDE SEQUENCE</scope>
    <source>
        <strain evidence="4">86-124</strain>
    </source>
</reference>
<evidence type="ECO:0000313" key="3">
    <source>
        <dbReference type="EMBL" id="KAF7573780.1"/>
    </source>
</evidence>
<evidence type="ECO:0000313" key="5">
    <source>
        <dbReference type="Proteomes" id="UP000245464"/>
    </source>
</evidence>
<keyword evidence="1" id="KW-0732">Signal</keyword>
<reference evidence="4" key="2">
    <citation type="submission" date="2021-05" db="EMBL/GenBank/DDBJ databases">
        <authorList>
            <person name="Moolhuijzen P.M."/>
            <person name="Moffat C.S."/>
        </authorList>
    </citation>
    <scope>NUCLEOTIDE SEQUENCE</scope>
    <source>
        <strain evidence="4">86-124</strain>
    </source>
</reference>
<name>A0A2W1H8R2_9PLEO</name>
<dbReference type="Pfam" id="PF18271">
    <property type="entry name" value="GH131_N"/>
    <property type="match status" value="1"/>
</dbReference>
<dbReference type="Gene3D" id="2.60.120.1160">
    <property type="match status" value="1"/>
</dbReference>